<dbReference type="VEuPathDB" id="VectorBase:HLOH_059802"/>
<organism evidence="3 4">
    <name type="scientific">Haemaphysalis longicornis</name>
    <name type="common">Bush tick</name>
    <dbReference type="NCBI Taxonomy" id="44386"/>
    <lineage>
        <taxon>Eukaryota</taxon>
        <taxon>Metazoa</taxon>
        <taxon>Ecdysozoa</taxon>
        <taxon>Arthropoda</taxon>
        <taxon>Chelicerata</taxon>
        <taxon>Arachnida</taxon>
        <taxon>Acari</taxon>
        <taxon>Parasitiformes</taxon>
        <taxon>Ixodida</taxon>
        <taxon>Ixodoidea</taxon>
        <taxon>Ixodidae</taxon>
        <taxon>Haemaphysalinae</taxon>
        <taxon>Haemaphysalis</taxon>
    </lineage>
</organism>
<dbReference type="InterPro" id="IPR050327">
    <property type="entry name" value="Proton-linked_MCT"/>
</dbReference>
<comment type="caution">
    <text evidence="3">The sequence shown here is derived from an EMBL/GenBank/DDBJ whole genome shotgun (WGS) entry which is preliminary data.</text>
</comment>
<dbReference type="OrthoDB" id="6509395at2759"/>
<accession>A0A9J6GU06</accession>
<gene>
    <name evidence="3" type="ORF">HPB48_006504</name>
</gene>
<feature type="region of interest" description="Disordered" evidence="1">
    <location>
        <begin position="1"/>
        <end position="29"/>
    </location>
</feature>
<evidence type="ECO:0000256" key="1">
    <source>
        <dbReference type="SAM" id="MobiDB-lite"/>
    </source>
</evidence>
<evidence type="ECO:0008006" key="5">
    <source>
        <dbReference type="Google" id="ProtNLM"/>
    </source>
</evidence>
<dbReference type="PANTHER" id="PTHR11360">
    <property type="entry name" value="MONOCARBOXYLATE TRANSPORTER"/>
    <property type="match status" value="1"/>
</dbReference>
<protein>
    <recommendedName>
        <fullName evidence="5">Monocarboxylate transporter</fullName>
    </recommendedName>
</protein>
<feature type="transmembrane region" description="Helical" evidence="2">
    <location>
        <begin position="211"/>
        <end position="230"/>
    </location>
</feature>
<keyword evidence="4" id="KW-1185">Reference proteome</keyword>
<dbReference type="SUPFAM" id="SSF103473">
    <property type="entry name" value="MFS general substrate transporter"/>
    <property type="match status" value="1"/>
</dbReference>
<feature type="transmembrane region" description="Helical" evidence="2">
    <location>
        <begin position="51"/>
        <end position="74"/>
    </location>
</feature>
<feature type="transmembrane region" description="Helical" evidence="2">
    <location>
        <begin position="143"/>
        <end position="166"/>
    </location>
</feature>
<evidence type="ECO:0000313" key="3">
    <source>
        <dbReference type="EMBL" id="KAH9377831.1"/>
    </source>
</evidence>
<keyword evidence="2" id="KW-0472">Membrane</keyword>
<dbReference type="AlphaFoldDB" id="A0A9J6GU06"/>
<keyword evidence="2" id="KW-0812">Transmembrane</keyword>
<dbReference type="OMA" id="VCHERTA"/>
<keyword evidence="2" id="KW-1133">Transmembrane helix</keyword>
<feature type="transmembrane region" description="Helical" evidence="2">
    <location>
        <begin position="117"/>
        <end position="137"/>
    </location>
</feature>
<reference evidence="3 4" key="1">
    <citation type="journal article" date="2020" name="Cell">
        <title>Large-Scale Comparative Analyses of Tick Genomes Elucidate Their Genetic Diversity and Vector Capacities.</title>
        <authorList>
            <consortium name="Tick Genome and Microbiome Consortium (TIGMIC)"/>
            <person name="Jia N."/>
            <person name="Wang J."/>
            <person name="Shi W."/>
            <person name="Du L."/>
            <person name="Sun Y."/>
            <person name="Zhan W."/>
            <person name="Jiang J.F."/>
            <person name="Wang Q."/>
            <person name="Zhang B."/>
            <person name="Ji P."/>
            <person name="Bell-Sakyi L."/>
            <person name="Cui X.M."/>
            <person name="Yuan T.T."/>
            <person name="Jiang B.G."/>
            <person name="Yang W.F."/>
            <person name="Lam T.T."/>
            <person name="Chang Q.C."/>
            <person name="Ding S.J."/>
            <person name="Wang X.J."/>
            <person name="Zhu J.G."/>
            <person name="Ruan X.D."/>
            <person name="Zhao L."/>
            <person name="Wei J.T."/>
            <person name="Ye R.Z."/>
            <person name="Que T.C."/>
            <person name="Du C.H."/>
            <person name="Zhou Y.H."/>
            <person name="Cheng J.X."/>
            <person name="Dai P.F."/>
            <person name="Guo W.B."/>
            <person name="Han X.H."/>
            <person name="Huang E.J."/>
            <person name="Li L.F."/>
            <person name="Wei W."/>
            <person name="Gao Y.C."/>
            <person name="Liu J.Z."/>
            <person name="Shao H.Z."/>
            <person name="Wang X."/>
            <person name="Wang C.C."/>
            <person name="Yang T.C."/>
            <person name="Huo Q.B."/>
            <person name="Li W."/>
            <person name="Chen H.Y."/>
            <person name="Chen S.E."/>
            <person name="Zhou L.G."/>
            <person name="Ni X.B."/>
            <person name="Tian J.H."/>
            <person name="Sheng Y."/>
            <person name="Liu T."/>
            <person name="Pan Y.S."/>
            <person name="Xia L.Y."/>
            <person name="Li J."/>
            <person name="Zhao F."/>
            <person name="Cao W.C."/>
        </authorList>
    </citation>
    <scope>NUCLEOTIDE SEQUENCE [LARGE SCALE GENOMIC DNA]</scope>
    <source>
        <strain evidence="3">HaeL-2018</strain>
    </source>
</reference>
<feature type="transmembrane region" description="Helical" evidence="2">
    <location>
        <begin position="178"/>
        <end position="199"/>
    </location>
</feature>
<feature type="transmembrane region" description="Helical" evidence="2">
    <location>
        <begin position="86"/>
        <end position="105"/>
    </location>
</feature>
<sequence>MQFPPTPAGEGIYSLTENPKPPNRVDEESSEQRSALLGSLYVMFQPLRSPVFYAFLPALVLGDYGDMMLTTIIVDYAVDKGWRIDYAKSLITCISLAGIVGRLLIPLAADKGFLSRSALAALCFLVIALSLLGLPHVDSFGGVWLVCSAAAAPFGCMMTLKVVLVADYLGVDCLPSSMGVSGVAMLPLLLSTPAIVGYFRDYKGSYDNLFRLIAVLAFAVATTLFGLVCYERGKCERQHSNDGTTLNNGYGATKRDSV</sequence>
<dbReference type="Gene3D" id="1.20.1250.20">
    <property type="entry name" value="MFS general substrate transporter like domains"/>
    <property type="match status" value="1"/>
</dbReference>
<dbReference type="GO" id="GO:0008028">
    <property type="term" value="F:monocarboxylic acid transmembrane transporter activity"/>
    <property type="evidence" value="ECO:0007669"/>
    <property type="project" value="TreeGrafter"/>
</dbReference>
<name>A0A9J6GU06_HAELO</name>
<dbReference type="EMBL" id="JABSTR010000008">
    <property type="protein sequence ID" value="KAH9377831.1"/>
    <property type="molecule type" value="Genomic_DNA"/>
</dbReference>
<dbReference type="PANTHER" id="PTHR11360:SF303">
    <property type="entry name" value="MAJOR FACILITATOR SUPERFAMILY (MFS) PROFILE DOMAIN-CONTAINING PROTEIN"/>
    <property type="match status" value="1"/>
</dbReference>
<evidence type="ECO:0000256" key="2">
    <source>
        <dbReference type="SAM" id="Phobius"/>
    </source>
</evidence>
<proteinExistence type="predicted"/>
<dbReference type="InterPro" id="IPR036259">
    <property type="entry name" value="MFS_trans_sf"/>
</dbReference>
<evidence type="ECO:0000313" key="4">
    <source>
        <dbReference type="Proteomes" id="UP000821853"/>
    </source>
</evidence>
<dbReference type="Proteomes" id="UP000821853">
    <property type="component" value="Unassembled WGS sequence"/>
</dbReference>